<evidence type="ECO:0000259" key="1">
    <source>
        <dbReference type="PROSITE" id="PS50011"/>
    </source>
</evidence>
<dbReference type="Pfam" id="PF00069">
    <property type="entry name" value="Pkinase"/>
    <property type="match status" value="1"/>
</dbReference>
<accession>A0A1V1P7N2</accession>
<dbReference type="Gene3D" id="1.10.510.10">
    <property type="entry name" value="Transferase(Phosphotransferase) domain 1"/>
    <property type="match status" value="1"/>
</dbReference>
<dbReference type="SUPFAM" id="SSF52540">
    <property type="entry name" value="P-loop containing nucleoside triphosphate hydrolases"/>
    <property type="match status" value="1"/>
</dbReference>
<keyword evidence="2" id="KW-0808">Transferase</keyword>
<organism evidence="2 3">
    <name type="scientific">Candidatus Magnetoglobus multicellularis str. Araruama</name>
    <dbReference type="NCBI Taxonomy" id="890399"/>
    <lineage>
        <taxon>Bacteria</taxon>
        <taxon>Pseudomonadati</taxon>
        <taxon>Thermodesulfobacteriota</taxon>
        <taxon>Desulfobacteria</taxon>
        <taxon>Desulfobacterales</taxon>
        <taxon>Desulfobacteraceae</taxon>
        <taxon>Candidatus Magnetoglobus</taxon>
    </lineage>
</organism>
<dbReference type="InterPro" id="IPR011009">
    <property type="entry name" value="Kinase-like_dom_sf"/>
</dbReference>
<dbReference type="GO" id="GO:0005524">
    <property type="term" value="F:ATP binding"/>
    <property type="evidence" value="ECO:0007669"/>
    <property type="project" value="InterPro"/>
</dbReference>
<dbReference type="GO" id="GO:0004672">
    <property type="term" value="F:protein kinase activity"/>
    <property type="evidence" value="ECO:0007669"/>
    <property type="project" value="InterPro"/>
</dbReference>
<dbReference type="Gene3D" id="3.40.50.300">
    <property type="entry name" value="P-loop containing nucleotide triphosphate hydrolases"/>
    <property type="match status" value="1"/>
</dbReference>
<evidence type="ECO:0000313" key="2">
    <source>
        <dbReference type="EMBL" id="ETR70794.1"/>
    </source>
</evidence>
<dbReference type="SUPFAM" id="SSF56112">
    <property type="entry name" value="Protein kinase-like (PK-like)"/>
    <property type="match status" value="1"/>
</dbReference>
<dbReference type="SUPFAM" id="SSF48452">
    <property type="entry name" value="TPR-like"/>
    <property type="match status" value="1"/>
</dbReference>
<name>A0A1V1P7N2_9BACT</name>
<dbReference type="Gene3D" id="3.30.200.20">
    <property type="entry name" value="Phosphorylase Kinase, domain 1"/>
    <property type="match status" value="1"/>
</dbReference>
<gene>
    <name evidence="2" type="ORF">OMM_02978</name>
</gene>
<evidence type="ECO:0000313" key="3">
    <source>
        <dbReference type="Proteomes" id="UP000189670"/>
    </source>
</evidence>
<dbReference type="PROSITE" id="PS50011">
    <property type="entry name" value="PROTEIN_KINASE_DOM"/>
    <property type="match status" value="1"/>
</dbReference>
<dbReference type="Pfam" id="PF13191">
    <property type="entry name" value="AAA_16"/>
    <property type="match status" value="1"/>
</dbReference>
<comment type="caution">
    <text evidence="2">The sequence shown here is derived from an EMBL/GenBank/DDBJ whole genome shotgun (WGS) entry which is preliminary data.</text>
</comment>
<keyword evidence="2" id="KW-0418">Kinase</keyword>
<protein>
    <submittedName>
        <fullName evidence="2">Multi-sensor signal transduction multi-kinase</fullName>
    </submittedName>
</protein>
<dbReference type="InterPro" id="IPR000719">
    <property type="entry name" value="Prot_kinase_dom"/>
</dbReference>
<dbReference type="InterPro" id="IPR053159">
    <property type="entry name" value="Hybrid_Histidine_Kinase"/>
</dbReference>
<dbReference type="CDD" id="cd14014">
    <property type="entry name" value="STKc_PknB_like"/>
    <property type="match status" value="1"/>
</dbReference>
<dbReference type="InterPro" id="IPR011990">
    <property type="entry name" value="TPR-like_helical_dom_sf"/>
</dbReference>
<dbReference type="InterPro" id="IPR027417">
    <property type="entry name" value="P-loop_NTPase"/>
</dbReference>
<reference evidence="3" key="1">
    <citation type="submission" date="2012-11" db="EMBL/GenBank/DDBJ databases">
        <authorList>
            <person name="Lucero-Rivera Y.E."/>
            <person name="Tovar-Ramirez D."/>
        </authorList>
    </citation>
    <scope>NUCLEOTIDE SEQUENCE [LARGE SCALE GENOMIC DNA]</scope>
    <source>
        <strain evidence="3">Araruama</strain>
    </source>
</reference>
<sequence length="1277" mass="147063">MLHYYTIGLMNMKAFPGFHTISRIYQSTTTSVFKCRRLSDNLSVMIKTLNQEFPSNEKLDGFRHEYEIGRQLNFDGIIEMYSLEPLENSLFLVMEDFDAVSLQSLIAQNQMSLDYGLHIAKRLCTILEKIHDKSIIHKDLNPSNILVNPQSDTIKIIDFAFATELSRQNKINPTDKIQGTLSYIAPEQTGRMDRSVDYRSDYYSFGITLYEMITGRLPFVTQDPLRLIHCHIAKLPLSPHNLNLDIPGPVSSIVMKMIAKNPEERYQSIHGIRADLKTCLNQLKTTGNISDFKIGQHDIPHHFLISQKMYARNAEMDQLIAICNRIFSCHSHDQTSPVDSRQSEVVMIKGETGIGKTVFVDNYKDYILKNCPHEQVFFISGKIDQLSRNTPYSALVSAFSELIRHLLKMPESQLKQWRKKLQTALGDNGQLIVNVIPEIEWIIGEQPAIHNLSPTELQNRFEYVFQNFIMTFAAFDNPLIIFMDDLQWIDQASLKLIQLIVTNNDSVLLLIGAYRSSKLSDDHVLFRTIRSIEKQSIPVTTITLQPLSQTHINQFLCDTFNCESDYARVLTDIIVDKTQGNPFFMNELIASIHENKLIQLTQEGWKWDVQSIQELEITDNIALLMRKRLKRLSGSTLLFIQAAACIGIDFSKDMVTHILSDEEVNSDECIVEAMHANIIKECQQTLTDYDACTLTAYRFDDDHLRQTAFELIPENKRLLFHKKIGHYLLQISPGNQRKARIFSIVNHLNASVSLCDTPDEKIQLANLNHEAGLRAKSATAYEAAFSYFLAGVQLLNQNNWNDLYSLTFSLYIEAAEAAYLTGNFEEMLRLSEEVLSNTNQLMDQVKVYEIQLQACKMQDKKLEAIEIGQKVLAMLGVSIPKQSSKISTAIAIIRIYLGISGKRIDTLIDLPEMTDPKQLVITRILTYVGTAYYITSPEILPIIITEQIQLFTKYGNTPASSATYAAYGMLLCGMLNDLDNGYRYGRLAMSLLDRYKTKEYWSKTLFRVGSFILHWKEHIRNTLPLFEEAFKYGIEMGDIEFSVFARYVGGIYSFLAGVELTTINKDINRSLDKTQEFKHLTAQYYKNLLRQLLTNLSSANETPWIFSGEYYQEETTLPSHIESQDRTITAMVHYSKGYINYLFGRFDDALICMENIKPYFKGLVSTFLIPCYYYFDTLIRLARYESLSRNEQKEQMKIISSHHKRISQWAKHAPMNHMHRFHLIQAEIYRVQNEKYLAMNHYDKAIHFAHEHQFLNDEALSNELTAKFYMQQSKKSM</sequence>
<dbReference type="InterPro" id="IPR041664">
    <property type="entry name" value="AAA_16"/>
</dbReference>
<feature type="domain" description="Protein kinase" evidence="1">
    <location>
        <begin position="18"/>
        <end position="304"/>
    </location>
</feature>
<dbReference type="PANTHER" id="PTHR43642:SF1">
    <property type="entry name" value="HYBRID SIGNAL TRANSDUCTION HISTIDINE KINASE G"/>
    <property type="match status" value="1"/>
</dbReference>
<proteinExistence type="predicted"/>
<dbReference type="Pfam" id="PF25503">
    <property type="entry name" value="TPR_CHK1"/>
    <property type="match status" value="1"/>
</dbReference>
<dbReference type="PANTHER" id="PTHR43642">
    <property type="entry name" value="HYBRID SIGNAL TRANSDUCTION HISTIDINE KINASE G"/>
    <property type="match status" value="1"/>
</dbReference>
<dbReference type="Proteomes" id="UP000189670">
    <property type="component" value="Unassembled WGS sequence"/>
</dbReference>
<dbReference type="EMBL" id="ATBP01000369">
    <property type="protein sequence ID" value="ETR70794.1"/>
    <property type="molecule type" value="Genomic_DNA"/>
</dbReference>
<dbReference type="AlphaFoldDB" id="A0A1V1P7N2"/>